<feature type="transmembrane region" description="Helical" evidence="7">
    <location>
        <begin position="382"/>
        <end position="400"/>
    </location>
</feature>
<feature type="transmembrane region" description="Helical" evidence="7">
    <location>
        <begin position="161"/>
        <end position="188"/>
    </location>
</feature>
<dbReference type="InterPro" id="IPR011701">
    <property type="entry name" value="MFS"/>
</dbReference>
<evidence type="ECO:0000256" key="3">
    <source>
        <dbReference type="ARBA" id="ARBA00022475"/>
    </source>
</evidence>
<reference evidence="9 10" key="1">
    <citation type="submission" date="2024-06" db="EMBL/GenBank/DDBJ databases">
        <title>The Natural Products Discovery Center: Release of the First 8490 Sequenced Strains for Exploring Actinobacteria Biosynthetic Diversity.</title>
        <authorList>
            <person name="Kalkreuter E."/>
            <person name="Kautsar S.A."/>
            <person name="Yang D."/>
            <person name="Bader C.D."/>
            <person name="Teijaro C.N."/>
            <person name="Fluegel L."/>
            <person name="Davis C.M."/>
            <person name="Simpson J.R."/>
            <person name="Lauterbach L."/>
            <person name="Steele A.D."/>
            <person name="Gui C."/>
            <person name="Meng S."/>
            <person name="Li G."/>
            <person name="Viehrig K."/>
            <person name="Ye F."/>
            <person name="Su P."/>
            <person name="Kiefer A.F."/>
            <person name="Nichols A."/>
            <person name="Cepeda A.J."/>
            <person name="Yan W."/>
            <person name="Fan B."/>
            <person name="Jiang Y."/>
            <person name="Adhikari A."/>
            <person name="Zheng C.-J."/>
            <person name="Schuster L."/>
            <person name="Cowan T.M."/>
            <person name="Smanski M.J."/>
            <person name="Chevrette M.G."/>
            <person name="De Carvalho L.P.S."/>
            <person name="Shen B."/>
        </authorList>
    </citation>
    <scope>NUCLEOTIDE SEQUENCE [LARGE SCALE GENOMIC DNA]</scope>
    <source>
        <strain evidence="9 10">NPDC019708</strain>
    </source>
</reference>
<sequence>MRSTAVEAPALPGAEKGSRAKKAVFGAWLGFYVDLFDIYLPVIVLAPASVYFQATGVSAGTTALINGSVFAATLIGRPLGAMLFGHLADKFGRRRITVVSVTGFGVTTMAIGLLPGYQQIGILAVILLIALRFIDGVFLGGEYTSATPTALEQSAKERRGLNGAIISTGFPLAYCSIALITLGLLQIMPAQGIDSAYVQWGWRIPFFVGAVLSVGFAIWYARNVEDSDEWQQSEKVKTPLLELFKGRSGRDFLQVFVLTTGLWFTSYMLTTVLPGLMKSEAELSPNATTLALVIANAIVVAVYMGSGLLSQKVGRRPMLITGGLLCLFVAPVPYAFIASGSVHSFGTVLLLLISVTVLISVPWGCLTTYLTERFTLGVRASGYGLGYSLGMVIPAFYAYIQSGLSAFMPLPYTAVALLCFGGLLTVVGAVLSPETRDVDMK</sequence>
<evidence type="ECO:0000256" key="4">
    <source>
        <dbReference type="ARBA" id="ARBA00022692"/>
    </source>
</evidence>
<evidence type="ECO:0000256" key="6">
    <source>
        <dbReference type="ARBA" id="ARBA00023136"/>
    </source>
</evidence>
<feature type="transmembrane region" description="Helical" evidence="7">
    <location>
        <begin position="349"/>
        <end position="370"/>
    </location>
</feature>
<keyword evidence="6 7" id="KW-0472">Membrane</keyword>
<accession>A0ABV2WNI2</accession>
<keyword evidence="5 7" id="KW-1133">Transmembrane helix</keyword>
<comment type="subcellular location">
    <subcellularLocation>
        <location evidence="1">Cell membrane</location>
        <topology evidence="1">Multi-pass membrane protein</topology>
    </subcellularLocation>
</comment>
<feature type="transmembrane region" description="Helical" evidence="7">
    <location>
        <begin position="200"/>
        <end position="221"/>
    </location>
</feature>
<dbReference type="Proteomes" id="UP001550628">
    <property type="component" value="Unassembled WGS sequence"/>
</dbReference>
<evidence type="ECO:0000256" key="1">
    <source>
        <dbReference type="ARBA" id="ARBA00004651"/>
    </source>
</evidence>
<name>A0ABV2WNI2_9NOCA</name>
<keyword evidence="10" id="KW-1185">Reference proteome</keyword>
<dbReference type="EMBL" id="JBEYBF010000006">
    <property type="protein sequence ID" value="MEU1952433.1"/>
    <property type="molecule type" value="Genomic_DNA"/>
</dbReference>
<dbReference type="PANTHER" id="PTHR43045:SF4">
    <property type="entry name" value="TRANSPORTER YDFJ-RELATED"/>
    <property type="match status" value="1"/>
</dbReference>
<evidence type="ECO:0000313" key="10">
    <source>
        <dbReference type="Proteomes" id="UP001550628"/>
    </source>
</evidence>
<feature type="transmembrane region" description="Helical" evidence="7">
    <location>
        <begin position="23"/>
        <end position="44"/>
    </location>
</feature>
<feature type="transmembrane region" description="Helical" evidence="7">
    <location>
        <begin position="255"/>
        <end position="277"/>
    </location>
</feature>
<keyword evidence="3" id="KW-1003">Cell membrane</keyword>
<evidence type="ECO:0000256" key="7">
    <source>
        <dbReference type="SAM" id="Phobius"/>
    </source>
</evidence>
<protein>
    <submittedName>
        <fullName evidence="9">MFS transporter</fullName>
    </submittedName>
</protein>
<dbReference type="Gene3D" id="1.20.1250.20">
    <property type="entry name" value="MFS general substrate transporter like domains"/>
    <property type="match status" value="1"/>
</dbReference>
<dbReference type="InterPro" id="IPR020846">
    <property type="entry name" value="MFS_dom"/>
</dbReference>
<proteinExistence type="predicted"/>
<evidence type="ECO:0000256" key="5">
    <source>
        <dbReference type="ARBA" id="ARBA00022989"/>
    </source>
</evidence>
<keyword evidence="2" id="KW-0813">Transport</keyword>
<comment type="caution">
    <text evidence="9">The sequence shown here is derived from an EMBL/GenBank/DDBJ whole genome shotgun (WGS) entry which is preliminary data.</text>
</comment>
<feature type="transmembrane region" description="Helical" evidence="7">
    <location>
        <begin position="50"/>
        <end position="75"/>
    </location>
</feature>
<dbReference type="PANTHER" id="PTHR43045">
    <property type="entry name" value="SHIKIMATE TRANSPORTER"/>
    <property type="match status" value="1"/>
</dbReference>
<feature type="transmembrane region" description="Helical" evidence="7">
    <location>
        <begin position="96"/>
        <end position="114"/>
    </location>
</feature>
<feature type="transmembrane region" description="Helical" evidence="7">
    <location>
        <begin position="120"/>
        <end position="140"/>
    </location>
</feature>
<gene>
    <name evidence="9" type="ORF">ABZ510_11270</name>
</gene>
<evidence type="ECO:0000313" key="9">
    <source>
        <dbReference type="EMBL" id="MEU1952433.1"/>
    </source>
</evidence>
<feature type="transmembrane region" description="Helical" evidence="7">
    <location>
        <begin position="289"/>
        <end position="306"/>
    </location>
</feature>
<evidence type="ECO:0000259" key="8">
    <source>
        <dbReference type="PROSITE" id="PS50850"/>
    </source>
</evidence>
<dbReference type="Pfam" id="PF07690">
    <property type="entry name" value="MFS_1"/>
    <property type="match status" value="1"/>
</dbReference>
<feature type="transmembrane region" description="Helical" evidence="7">
    <location>
        <begin position="318"/>
        <end position="337"/>
    </location>
</feature>
<organism evidence="9 10">
    <name type="scientific">Nocardia rhamnosiphila</name>
    <dbReference type="NCBI Taxonomy" id="426716"/>
    <lineage>
        <taxon>Bacteria</taxon>
        <taxon>Bacillati</taxon>
        <taxon>Actinomycetota</taxon>
        <taxon>Actinomycetes</taxon>
        <taxon>Mycobacteriales</taxon>
        <taxon>Nocardiaceae</taxon>
        <taxon>Nocardia</taxon>
    </lineage>
</organism>
<dbReference type="InterPro" id="IPR036259">
    <property type="entry name" value="MFS_trans_sf"/>
</dbReference>
<dbReference type="SUPFAM" id="SSF103473">
    <property type="entry name" value="MFS general substrate transporter"/>
    <property type="match status" value="1"/>
</dbReference>
<evidence type="ECO:0000256" key="2">
    <source>
        <dbReference type="ARBA" id="ARBA00022448"/>
    </source>
</evidence>
<dbReference type="PROSITE" id="PS50850">
    <property type="entry name" value="MFS"/>
    <property type="match status" value="1"/>
</dbReference>
<feature type="transmembrane region" description="Helical" evidence="7">
    <location>
        <begin position="412"/>
        <end position="431"/>
    </location>
</feature>
<dbReference type="RefSeq" id="WP_356955544.1">
    <property type="nucleotide sequence ID" value="NZ_JBEYBD010000004.1"/>
</dbReference>
<feature type="domain" description="Major facilitator superfamily (MFS) profile" evidence="8">
    <location>
        <begin position="23"/>
        <end position="436"/>
    </location>
</feature>
<keyword evidence="4 7" id="KW-0812">Transmembrane</keyword>